<keyword evidence="3" id="KW-1185">Reference proteome</keyword>
<name>V3ZF67_LOTGI</name>
<feature type="compositionally biased region" description="Basic and acidic residues" evidence="1">
    <location>
        <begin position="379"/>
        <end position="392"/>
    </location>
</feature>
<dbReference type="STRING" id="225164.V3ZF67"/>
<dbReference type="PANTHER" id="PTHR40240:SF1">
    <property type="entry name" value="PLEXUS, ISOFORM A"/>
    <property type="match status" value="1"/>
</dbReference>
<feature type="compositionally biased region" description="Polar residues" evidence="1">
    <location>
        <begin position="163"/>
        <end position="179"/>
    </location>
</feature>
<dbReference type="CTD" id="20236833"/>
<dbReference type="PANTHER" id="PTHR40240">
    <property type="entry name" value="PLEXUS, ISOFORM A"/>
    <property type="match status" value="1"/>
</dbReference>
<dbReference type="EMBL" id="KB203854">
    <property type="protein sequence ID" value="ESO82762.1"/>
    <property type="molecule type" value="Genomic_DNA"/>
</dbReference>
<evidence type="ECO:0000313" key="3">
    <source>
        <dbReference type="Proteomes" id="UP000030746"/>
    </source>
</evidence>
<dbReference type="AlphaFoldDB" id="V3ZF67"/>
<evidence type="ECO:0000256" key="1">
    <source>
        <dbReference type="SAM" id="MobiDB-lite"/>
    </source>
</evidence>
<dbReference type="Proteomes" id="UP000030746">
    <property type="component" value="Unassembled WGS sequence"/>
</dbReference>
<dbReference type="OMA" id="YCCANPE"/>
<proteinExistence type="predicted"/>
<sequence length="713" mass="80273">MPSRVVCFVCGNIGADLPLNIKQKDKGPYFPFLEQHEPPKGSRLPGADGIVDSCKVCYSFLRQQWDSYERNKTPAIKRLYWLKRSDNGHFTGAEMKFQGEYMAQVMGLQYQTNDGYEPVSPEDASYSRDGLPRSQLPHQSQPSRSKVYKDVPSNNPDGALDLSVTNKPSETRPNSSKGSLSQKDVFVCFTCALDSQLSNCKIVSAIKHAANEPYFPFLETLAPPRGSTPLNHQGVTRVCNGCFESLVTQWLSYERAGTPLSARLYKMKENYIGLSSSLTTEMSRKDKTSGTEICYLCGQPWPCASVKPLFISGSKNQMFFPFIRELRRPQGARPLNPDGSVLCCTNCHTNLQTQWQHYELEQLPPLKRRYSLLPINGRDAVHEPPNNDRPNVEDGESSNSKSSLKSSDVTQPLNIHISKSPQTAVSGGNHGLLAIAAQPSRSLDTGGQTTCTSSPSKLDRQQSGAQQPTNTIPHPLQQASSLPKKVCFICGEKSLITKAHMLCSYPTRHEAKSHNSIVLPFFPFLANRDNAPNSDPMTDDGTVISCTYCFHSLLMQWKEYEESNNPTDQNRWLRKYSVSDFVCYVCGKSVEKCKVRTLEVIKFPFLKEHKAPPYSLIIDNGEGIASCDTCYYSLMHQNAEYERMGVPVELRKYNWMQQPPNIEEISYDGCDQQMRTEEVVICHDMEEKSNSSSYLNRKQQEREGIRDCRVVTW</sequence>
<dbReference type="OrthoDB" id="8744624at2759"/>
<dbReference type="GeneID" id="20236833"/>
<evidence type="ECO:0000313" key="2">
    <source>
        <dbReference type="EMBL" id="ESO82762.1"/>
    </source>
</evidence>
<feature type="compositionally biased region" description="Low complexity" evidence="1">
    <location>
        <begin position="397"/>
        <end position="407"/>
    </location>
</feature>
<protein>
    <recommendedName>
        <fullName evidence="4">Genetic suppressor element-like domain-containing protein</fullName>
    </recommendedName>
</protein>
<evidence type="ECO:0008006" key="4">
    <source>
        <dbReference type="Google" id="ProtNLM"/>
    </source>
</evidence>
<feature type="region of interest" description="Disordered" evidence="1">
    <location>
        <begin position="375"/>
        <end position="409"/>
    </location>
</feature>
<accession>V3ZF67</accession>
<feature type="region of interest" description="Disordered" evidence="1">
    <location>
        <begin position="113"/>
        <end position="179"/>
    </location>
</feature>
<feature type="region of interest" description="Disordered" evidence="1">
    <location>
        <begin position="439"/>
        <end position="477"/>
    </location>
</feature>
<dbReference type="KEGG" id="lgi:LOTGIDRAFT_155782"/>
<reference evidence="2 3" key="1">
    <citation type="journal article" date="2013" name="Nature">
        <title>Insights into bilaterian evolution from three spiralian genomes.</title>
        <authorList>
            <person name="Simakov O."/>
            <person name="Marletaz F."/>
            <person name="Cho S.J."/>
            <person name="Edsinger-Gonzales E."/>
            <person name="Havlak P."/>
            <person name="Hellsten U."/>
            <person name="Kuo D.H."/>
            <person name="Larsson T."/>
            <person name="Lv J."/>
            <person name="Arendt D."/>
            <person name="Savage R."/>
            <person name="Osoegawa K."/>
            <person name="de Jong P."/>
            <person name="Grimwood J."/>
            <person name="Chapman J.A."/>
            <person name="Shapiro H."/>
            <person name="Aerts A."/>
            <person name="Otillar R.P."/>
            <person name="Terry A.Y."/>
            <person name="Boore J.L."/>
            <person name="Grigoriev I.V."/>
            <person name="Lindberg D.R."/>
            <person name="Seaver E.C."/>
            <person name="Weisblat D.A."/>
            <person name="Putnam N.H."/>
            <person name="Rokhsar D.S."/>
        </authorList>
    </citation>
    <scope>NUCLEOTIDE SEQUENCE [LARGE SCALE GENOMIC DNA]</scope>
</reference>
<dbReference type="RefSeq" id="XP_009066555.1">
    <property type="nucleotide sequence ID" value="XM_009068307.1"/>
</dbReference>
<gene>
    <name evidence="2" type="ORF">LOTGIDRAFT_155782</name>
</gene>
<dbReference type="HOGENOM" id="CLU_008406_0_0_1"/>
<organism evidence="2 3">
    <name type="scientific">Lottia gigantea</name>
    <name type="common">Giant owl limpet</name>
    <dbReference type="NCBI Taxonomy" id="225164"/>
    <lineage>
        <taxon>Eukaryota</taxon>
        <taxon>Metazoa</taxon>
        <taxon>Spiralia</taxon>
        <taxon>Lophotrochozoa</taxon>
        <taxon>Mollusca</taxon>
        <taxon>Gastropoda</taxon>
        <taxon>Patellogastropoda</taxon>
        <taxon>Lottioidea</taxon>
        <taxon>Lottiidae</taxon>
        <taxon>Lottia</taxon>
    </lineage>
</organism>